<evidence type="ECO:0000256" key="9">
    <source>
        <dbReference type="PROSITE-ProRule" id="PRU00703"/>
    </source>
</evidence>
<dbReference type="InterPro" id="IPR036318">
    <property type="entry name" value="FAD-bd_PCMH-like_sf"/>
</dbReference>
<dbReference type="InterPro" id="IPR016169">
    <property type="entry name" value="FAD-bd_PCMH_sub2"/>
</dbReference>
<dbReference type="EMBL" id="BMHK01000073">
    <property type="protein sequence ID" value="GGC17011.1"/>
    <property type="molecule type" value="Genomic_DNA"/>
</dbReference>
<evidence type="ECO:0000256" key="10">
    <source>
        <dbReference type="PROSITE-ProRule" id="PRU01193"/>
    </source>
</evidence>
<comment type="caution">
    <text evidence="14">The sequence shown here is derived from an EMBL/GenBank/DDBJ whole genome shotgun (WGS) entry which is preliminary data.</text>
</comment>
<evidence type="ECO:0000256" key="2">
    <source>
        <dbReference type="ARBA" id="ARBA00006446"/>
    </source>
</evidence>
<dbReference type="Gene3D" id="3.10.580.10">
    <property type="entry name" value="CBS-domain"/>
    <property type="match status" value="1"/>
</dbReference>
<dbReference type="SUPFAM" id="SSF56176">
    <property type="entry name" value="FAD-binding/transporter-associated domain-like"/>
    <property type="match status" value="1"/>
</dbReference>
<comment type="subcellular location">
    <subcellularLocation>
        <location evidence="1">Cell membrane</location>
        <topology evidence="1">Multi-pass membrane protein</topology>
    </subcellularLocation>
</comment>
<dbReference type="PROSITE" id="PS51371">
    <property type="entry name" value="CBS"/>
    <property type="match status" value="2"/>
</dbReference>
<dbReference type="Pfam" id="PF01595">
    <property type="entry name" value="CNNM"/>
    <property type="match status" value="1"/>
</dbReference>
<feature type="domain" description="CBS" evidence="12">
    <location>
        <begin position="225"/>
        <end position="285"/>
    </location>
</feature>
<dbReference type="InterPro" id="IPR044751">
    <property type="entry name" value="Ion_transp-like_CBS"/>
</dbReference>
<dbReference type="Proteomes" id="UP000608154">
    <property type="component" value="Unassembled WGS sequence"/>
</dbReference>
<dbReference type="PROSITE" id="PS51846">
    <property type="entry name" value="CNNM"/>
    <property type="match status" value="1"/>
</dbReference>
<evidence type="ECO:0000256" key="4">
    <source>
        <dbReference type="ARBA" id="ARBA00022692"/>
    </source>
</evidence>
<accession>A0A916TYR7</accession>
<evidence type="ECO:0000256" key="11">
    <source>
        <dbReference type="SAM" id="Phobius"/>
    </source>
</evidence>
<evidence type="ECO:0000313" key="14">
    <source>
        <dbReference type="EMBL" id="GGC17011.1"/>
    </source>
</evidence>
<keyword evidence="8 10" id="KW-0472">Membrane</keyword>
<evidence type="ECO:0000256" key="5">
    <source>
        <dbReference type="ARBA" id="ARBA00022737"/>
    </source>
</evidence>
<evidence type="ECO:0000256" key="8">
    <source>
        <dbReference type="ARBA" id="ARBA00023136"/>
    </source>
</evidence>
<evidence type="ECO:0000256" key="7">
    <source>
        <dbReference type="ARBA" id="ARBA00023122"/>
    </source>
</evidence>
<dbReference type="Pfam" id="PF03471">
    <property type="entry name" value="CorC_HlyC"/>
    <property type="match status" value="1"/>
</dbReference>
<reference evidence="14" key="1">
    <citation type="journal article" date="2014" name="Int. J. Syst. Evol. Microbiol.">
        <title>Complete genome sequence of Corynebacterium casei LMG S-19264T (=DSM 44701T), isolated from a smear-ripened cheese.</title>
        <authorList>
            <consortium name="US DOE Joint Genome Institute (JGI-PGF)"/>
            <person name="Walter F."/>
            <person name="Albersmeier A."/>
            <person name="Kalinowski J."/>
            <person name="Ruckert C."/>
        </authorList>
    </citation>
    <scope>NUCLEOTIDE SEQUENCE</scope>
    <source>
        <strain evidence="14">CGMCC 1.15095</strain>
    </source>
</reference>
<keyword evidence="6 10" id="KW-1133">Transmembrane helix</keyword>
<evidence type="ECO:0000313" key="15">
    <source>
        <dbReference type="Proteomes" id="UP000608154"/>
    </source>
</evidence>
<feature type="transmembrane region" description="Helical" evidence="11">
    <location>
        <begin position="62"/>
        <end position="82"/>
    </location>
</feature>
<evidence type="ECO:0000256" key="1">
    <source>
        <dbReference type="ARBA" id="ARBA00004651"/>
    </source>
</evidence>
<dbReference type="RefSeq" id="WP_188773304.1">
    <property type="nucleotide sequence ID" value="NZ_BMHK01000073.1"/>
</dbReference>
<dbReference type="SUPFAM" id="SSF54631">
    <property type="entry name" value="CBS-domain pair"/>
    <property type="match status" value="1"/>
</dbReference>
<evidence type="ECO:0000259" key="13">
    <source>
        <dbReference type="PROSITE" id="PS51846"/>
    </source>
</evidence>
<proteinExistence type="inferred from homology"/>
<dbReference type="InterPro" id="IPR002550">
    <property type="entry name" value="CNNM"/>
</dbReference>
<dbReference type="InterPro" id="IPR051676">
    <property type="entry name" value="UPF0053_domain"/>
</dbReference>
<dbReference type="InterPro" id="IPR000644">
    <property type="entry name" value="CBS_dom"/>
</dbReference>
<feature type="domain" description="CNNM transmembrane" evidence="13">
    <location>
        <begin position="1"/>
        <end position="206"/>
    </location>
</feature>
<feature type="transmembrane region" description="Helical" evidence="11">
    <location>
        <begin position="152"/>
        <end position="172"/>
    </location>
</feature>
<dbReference type="CDD" id="cd04590">
    <property type="entry name" value="CBS_pair_CorC_HlyC_assoc"/>
    <property type="match status" value="1"/>
</dbReference>
<evidence type="ECO:0000256" key="6">
    <source>
        <dbReference type="ARBA" id="ARBA00022989"/>
    </source>
</evidence>
<dbReference type="GO" id="GO:0005886">
    <property type="term" value="C:plasma membrane"/>
    <property type="evidence" value="ECO:0007669"/>
    <property type="project" value="UniProtKB-SubCell"/>
</dbReference>
<organism evidence="14 15">
    <name type="scientific">Novosphingobium endophyticum</name>
    <dbReference type="NCBI Taxonomy" id="1955250"/>
    <lineage>
        <taxon>Bacteria</taxon>
        <taxon>Pseudomonadati</taxon>
        <taxon>Pseudomonadota</taxon>
        <taxon>Alphaproteobacteria</taxon>
        <taxon>Sphingomonadales</taxon>
        <taxon>Sphingomonadaceae</taxon>
        <taxon>Novosphingobium</taxon>
    </lineage>
</organism>
<evidence type="ECO:0000259" key="12">
    <source>
        <dbReference type="PROSITE" id="PS51371"/>
    </source>
</evidence>
<gene>
    <name evidence="14" type="ORF">GCM10011494_39830</name>
</gene>
<evidence type="ECO:0000256" key="3">
    <source>
        <dbReference type="ARBA" id="ARBA00022475"/>
    </source>
</evidence>
<dbReference type="GO" id="GO:0050660">
    <property type="term" value="F:flavin adenine dinucleotide binding"/>
    <property type="evidence" value="ECO:0007669"/>
    <property type="project" value="InterPro"/>
</dbReference>
<protein>
    <submittedName>
        <fullName evidence="14">Hemolysin</fullName>
    </submittedName>
</protein>
<keyword evidence="15" id="KW-1185">Reference proteome</keyword>
<reference evidence="14" key="2">
    <citation type="submission" date="2020-09" db="EMBL/GenBank/DDBJ databases">
        <authorList>
            <person name="Sun Q."/>
            <person name="Zhou Y."/>
        </authorList>
    </citation>
    <scope>NUCLEOTIDE SEQUENCE</scope>
    <source>
        <strain evidence="14">CGMCC 1.15095</strain>
    </source>
</reference>
<keyword evidence="4 10" id="KW-0812">Transmembrane</keyword>
<keyword evidence="5" id="KW-0677">Repeat</keyword>
<sequence length="432" mass="46997">MSDVLLPILIIAILIIINGVFVAAEFALVGARRSRLETMAKGGSAAARWLVRVFDREGGKDAYIAIAQLGITLASIGLGMYGEPAVAAWLYPWLEGFGLDYDQVHIIGFVIALGGITYLHVVFGEMIPKALALQVPEQVSLSVNPMMRMFGFLFRPMVYLLNQTAFGLMRLLGIPDPGKTAMLYSSKELEIATEEVAASGQLDEAQRILIDNIFDMEDRTAEELMTSRSRIQAIALDTPLDDVAALIASSPQSRYPVFSQSLDDIGGVLHVKDFIRARIAGRADGLQALTRPLPRVAATTTATELLALFKKQRTHAALVVDEHGGTLGFVTLDELVEDLIDEEEAAESDWIRKTPEGGLLLDGEVTLAELSEGHGIMFEHGDIVTIAGLALSVRGIMPEQGEHIELGGYRLTIEETSGFKITRIRLDPIARS</sequence>
<comment type="similarity">
    <text evidence="2">Belongs to the UPF0053 family. Hemolysin C subfamily.</text>
</comment>
<keyword evidence="3" id="KW-1003">Cell membrane</keyword>
<dbReference type="AlphaFoldDB" id="A0A916TYR7"/>
<dbReference type="Pfam" id="PF00571">
    <property type="entry name" value="CBS"/>
    <property type="match status" value="1"/>
</dbReference>
<dbReference type="PANTHER" id="PTHR43099:SF5">
    <property type="entry name" value="HLYC_CORC FAMILY TRANSPORTER"/>
    <property type="match status" value="1"/>
</dbReference>
<dbReference type="PANTHER" id="PTHR43099">
    <property type="entry name" value="UPF0053 PROTEIN YRKA"/>
    <property type="match status" value="1"/>
</dbReference>
<feature type="domain" description="CBS" evidence="12">
    <location>
        <begin position="289"/>
        <end position="347"/>
    </location>
</feature>
<name>A0A916TYR7_9SPHN</name>
<dbReference type="InterPro" id="IPR005170">
    <property type="entry name" value="Transptr-assoc_dom"/>
</dbReference>
<dbReference type="Gene3D" id="3.30.465.10">
    <property type="match status" value="1"/>
</dbReference>
<feature type="transmembrane region" description="Helical" evidence="11">
    <location>
        <begin position="6"/>
        <end position="31"/>
    </location>
</feature>
<feature type="transmembrane region" description="Helical" evidence="11">
    <location>
        <begin position="102"/>
        <end position="123"/>
    </location>
</feature>
<dbReference type="InterPro" id="IPR046342">
    <property type="entry name" value="CBS_dom_sf"/>
</dbReference>
<dbReference type="SMART" id="SM01091">
    <property type="entry name" value="CorC_HlyC"/>
    <property type="match status" value="1"/>
</dbReference>
<keyword evidence="7 9" id="KW-0129">CBS domain</keyword>